<reference evidence="1" key="1">
    <citation type="submission" date="2020-09" db="EMBL/GenBank/DDBJ databases">
        <title>A new high-throughput screening method to detect antimicrobial volatiles from metagenomic clone libraries.</title>
        <authorList>
            <person name="Stocker F."/>
            <person name="Obermeier M."/>
            <person name="Resch K."/>
            <person name="Berg G."/>
            <person name="Mueller Bogota C.A."/>
        </authorList>
    </citation>
    <scope>NUCLEOTIDE SEQUENCE</scope>
</reference>
<accession>A0A7L9QC31</accession>
<name>A0A7L9QC31_9ZZZZ</name>
<evidence type="ECO:0000313" key="1">
    <source>
        <dbReference type="EMBL" id="QOL00341.1"/>
    </source>
</evidence>
<dbReference type="EMBL" id="MW000467">
    <property type="protein sequence ID" value="QOL00341.1"/>
    <property type="molecule type" value="Genomic_DNA"/>
</dbReference>
<sequence length="174" mass="18908">MSDTGSVSTMTRAAHVSWSSPCRHARPHLRHAYGRALRRLPSMSSARYRALAFGCTSNAARRRNHVPRMQSPRPVDAIPAGRPRRTMTAVIECKITTPSARGSVASTDLRIHRAVRTVSACTSATRADRIDICESSKSGRPFMSTICSGVNFGTSLGHPIDASMSCWTRARAAL</sequence>
<organism evidence="1">
    <name type="scientific">uncultured organism</name>
    <dbReference type="NCBI Taxonomy" id="155900"/>
    <lineage>
        <taxon>unclassified sequences</taxon>
        <taxon>environmental samples</taxon>
    </lineage>
</organism>
<dbReference type="AlphaFoldDB" id="A0A7L9QC31"/>
<proteinExistence type="predicted"/>
<protein>
    <submittedName>
        <fullName evidence="1">Uncharacterized protein</fullName>
    </submittedName>
</protein>